<protein>
    <submittedName>
        <fullName evidence="4">Glycosyl transferase</fullName>
    </submittedName>
</protein>
<dbReference type="Pfam" id="PF01075">
    <property type="entry name" value="Glyco_transf_9"/>
    <property type="match status" value="1"/>
</dbReference>
<evidence type="ECO:0000256" key="1">
    <source>
        <dbReference type="ARBA" id="ARBA00022676"/>
    </source>
</evidence>
<dbReference type="PATRIC" id="fig|1079994.3.peg.1896"/>
<keyword evidence="5" id="KW-1185">Reference proteome</keyword>
<proteinExistence type="predicted"/>
<keyword evidence="2 4" id="KW-0808">Transferase</keyword>
<dbReference type="OrthoDB" id="9783989at2"/>
<dbReference type="RefSeq" id="WP_058592699.1">
    <property type="nucleotide sequence ID" value="NZ_LDRK01000005.1"/>
</dbReference>
<evidence type="ECO:0000313" key="5">
    <source>
        <dbReference type="Proteomes" id="UP000070810"/>
    </source>
</evidence>
<dbReference type="AlphaFoldDB" id="A0A147ERX2"/>
<dbReference type="GO" id="GO:0008713">
    <property type="term" value="F:ADP-heptose-lipopolysaccharide heptosyltransferase activity"/>
    <property type="evidence" value="ECO:0007669"/>
    <property type="project" value="TreeGrafter"/>
</dbReference>
<dbReference type="PANTHER" id="PTHR30160">
    <property type="entry name" value="TETRAACYLDISACCHARIDE 4'-KINASE-RELATED"/>
    <property type="match status" value="1"/>
</dbReference>
<dbReference type="Proteomes" id="UP000070810">
    <property type="component" value="Unassembled WGS sequence"/>
</dbReference>
<name>A0A147ERX2_9MICO</name>
<dbReference type="PANTHER" id="PTHR30160:SF1">
    <property type="entry name" value="LIPOPOLYSACCHARIDE 1,2-N-ACETYLGLUCOSAMINETRANSFERASE-RELATED"/>
    <property type="match status" value="1"/>
</dbReference>
<dbReference type="InterPro" id="IPR002201">
    <property type="entry name" value="Glyco_trans_9"/>
</dbReference>
<accession>A0A147ERX2</accession>
<dbReference type="InterPro" id="IPR051199">
    <property type="entry name" value="LPS_LOS_Heptosyltrfase"/>
</dbReference>
<feature type="compositionally biased region" description="Low complexity" evidence="3">
    <location>
        <begin position="340"/>
        <end position="350"/>
    </location>
</feature>
<dbReference type="CDD" id="cd03789">
    <property type="entry name" value="GT9_LPS_heptosyltransferase"/>
    <property type="match status" value="1"/>
</dbReference>
<evidence type="ECO:0000256" key="3">
    <source>
        <dbReference type="SAM" id="MobiDB-lite"/>
    </source>
</evidence>
<feature type="region of interest" description="Disordered" evidence="3">
    <location>
        <begin position="340"/>
        <end position="363"/>
    </location>
</feature>
<dbReference type="GO" id="GO:0005829">
    <property type="term" value="C:cytosol"/>
    <property type="evidence" value="ECO:0007669"/>
    <property type="project" value="TreeGrafter"/>
</dbReference>
<dbReference type="EMBL" id="LDRK01000005">
    <property type="protein sequence ID" value="KTR87332.1"/>
    <property type="molecule type" value="Genomic_DNA"/>
</dbReference>
<keyword evidence="1" id="KW-0328">Glycosyltransferase</keyword>
<gene>
    <name evidence="4" type="ORF">NS354_00640</name>
</gene>
<dbReference type="Gene3D" id="3.40.50.2000">
    <property type="entry name" value="Glycogen Phosphorylase B"/>
    <property type="match status" value="2"/>
</dbReference>
<dbReference type="GO" id="GO:0009244">
    <property type="term" value="P:lipopolysaccharide core region biosynthetic process"/>
    <property type="evidence" value="ECO:0007669"/>
    <property type="project" value="TreeGrafter"/>
</dbReference>
<evidence type="ECO:0000256" key="2">
    <source>
        <dbReference type="ARBA" id="ARBA00022679"/>
    </source>
</evidence>
<sequence length="363" mass="37476">MSGPVLVARLDSMGDVLVSGPAVRAVARQAEVIMLCGPLGAGGAALLPGISDTIVWEAPWISEPWREVTREHTEQLIDRVRESGAREAVILTSFHQSPLPLALLLRLAGIERISGASVDHPGSLLDVRLRPGEDLSEELPEPERALAIAEAAGFPGGDDGRLAVVPTPDTSGLTGDAPYVALHAGAAVPARRWPVQHFARLARMLTDSGRTVVLTGSRGEAELTARIRDDAPEAIDLAGRCTTLELAGVLAGADVLVSGNSGPAHLAAAVGTPVVSLFSPVVPAVKWAPYGVPVRLLGDQHAPCAGSRARECPIAGHPCLAGVAPETVLAAVDDLAAPAQARAHHAQPAGAAPPPRVGEEGRR</sequence>
<reference evidence="4 5" key="1">
    <citation type="journal article" date="2016" name="Front. Microbiol.">
        <title>Genomic Resource of Rice Seed Associated Bacteria.</title>
        <authorList>
            <person name="Midha S."/>
            <person name="Bansal K."/>
            <person name="Sharma S."/>
            <person name="Kumar N."/>
            <person name="Patil P.P."/>
            <person name="Chaudhry V."/>
            <person name="Patil P.B."/>
        </authorList>
    </citation>
    <scope>NUCLEOTIDE SEQUENCE [LARGE SCALE GENOMIC DNA]</scope>
    <source>
        <strain evidence="4 5">NS354</strain>
    </source>
</reference>
<comment type="caution">
    <text evidence="4">The sequence shown here is derived from an EMBL/GenBank/DDBJ whole genome shotgun (WGS) entry which is preliminary data.</text>
</comment>
<organism evidence="4 5">
    <name type="scientific">Leucobacter chromiiresistens</name>
    <dbReference type="NCBI Taxonomy" id="1079994"/>
    <lineage>
        <taxon>Bacteria</taxon>
        <taxon>Bacillati</taxon>
        <taxon>Actinomycetota</taxon>
        <taxon>Actinomycetes</taxon>
        <taxon>Micrococcales</taxon>
        <taxon>Microbacteriaceae</taxon>
        <taxon>Leucobacter</taxon>
    </lineage>
</organism>
<evidence type="ECO:0000313" key="4">
    <source>
        <dbReference type="EMBL" id="KTR87332.1"/>
    </source>
</evidence>
<dbReference type="SUPFAM" id="SSF53756">
    <property type="entry name" value="UDP-Glycosyltransferase/glycogen phosphorylase"/>
    <property type="match status" value="1"/>
</dbReference>